<evidence type="ECO:0000313" key="1">
    <source>
        <dbReference type="EMBL" id="CAG6397835.1"/>
    </source>
</evidence>
<dbReference type="RefSeq" id="WP_251498559.1">
    <property type="nucleotide sequence ID" value="NZ_CAJSLV010000092.1"/>
</dbReference>
<sequence>MTPAWAGLVRNLAVLTDFYTSPPPLEPVKVRSLYLDRRGPTLTLRLDLPGFPDRPRPEWEQNGCDTFQCQLQFLAVDDFKLRGWNPPVTGSLDVEPREERRVLVLLGADGTRLTFSSSDSLTVGKMSAYRAAPDGMDHGRHYYVGKVDQMRYSVLPDPGEKTFYGRV</sequence>
<gene>
    <name evidence="1" type="ORF">SCOCK_60168</name>
</gene>
<dbReference type="InterPro" id="IPR028957">
    <property type="entry name" value="Imm50"/>
</dbReference>
<protein>
    <submittedName>
        <fullName evidence="1">Immunity protein 50</fullName>
    </submittedName>
</protein>
<name>A0A9W4DX91_9ACTN</name>
<evidence type="ECO:0000313" key="2">
    <source>
        <dbReference type="Proteomes" id="UP001152519"/>
    </source>
</evidence>
<keyword evidence="2" id="KW-1185">Reference proteome</keyword>
<dbReference type="AlphaFoldDB" id="A0A9W4DX91"/>
<comment type="caution">
    <text evidence="1">The sequence shown here is derived from an EMBL/GenBank/DDBJ whole genome shotgun (WGS) entry which is preliminary data.</text>
</comment>
<reference evidence="1" key="1">
    <citation type="submission" date="2021-05" db="EMBL/GenBank/DDBJ databases">
        <authorList>
            <person name="Arsene-Ploetze F."/>
        </authorList>
    </citation>
    <scope>NUCLEOTIDE SEQUENCE</scope>
    <source>
        <strain evidence="1">DSM 42138</strain>
    </source>
</reference>
<proteinExistence type="predicted"/>
<dbReference type="Pfam" id="PF15594">
    <property type="entry name" value="Imm50"/>
    <property type="match status" value="1"/>
</dbReference>
<dbReference type="Proteomes" id="UP001152519">
    <property type="component" value="Unassembled WGS sequence"/>
</dbReference>
<accession>A0A9W4DX91</accession>
<dbReference type="EMBL" id="CAJSLV010000092">
    <property type="protein sequence ID" value="CAG6397835.1"/>
    <property type="molecule type" value="Genomic_DNA"/>
</dbReference>
<organism evidence="1 2">
    <name type="scientific">Actinacidiphila cocklensis</name>
    <dbReference type="NCBI Taxonomy" id="887465"/>
    <lineage>
        <taxon>Bacteria</taxon>
        <taxon>Bacillati</taxon>
        <taxon>Actinomycetota</taxon>
        <taxon>Actinomycetes</taxon>
        <taxon>Kitasatosporales</taxon>
        <taxon>Streptomycetaceae</taxon>
        <taxon>Actinacidiphila</taxon>
    </lineage>
</organism>